<reference evidence="7" key="1">
    <citation type="submission" date="2022-06" db="EMBL/GenBank/DDBJ databases">
        <title>Draft genome sequence of Streptomyces sp. RB6PN25 isolated from peat swamp forest in Thailand.</title>
        <authorList>
            <person name="Duangmal K."/>
            <person name="Klaysubun C."/>
        </authorList>
    </citation>
    <scope>NUCLEOTIDE SEQUENCE</scope>
    <source>
        <strain evidence="7">RB6PN25</strain>
    </source>
</reference>
<evidence type="ECO:0000313" key="8">
    <source>
        <dbReference type="Proteomes" id="UP001057702"/>
    </source>
</evidence>
<dbReference type="EMBL" id="JANFNG010000015">
    <property type="protein sequence ID" value="MCQ4082645.1"/>
    <property type="molecule type" value="Genomic_DNA"/>
</dbReference>
<organism evidence="7 8">
    <name type="scientific">Streptomyces humicola</name>
    <dbReference type="NCBI Taxonomy" id="2953240"/>
    <lineage>
        <taxon>Bacteria</taxon>
        <taxon>Bacillati</taxon>
        <taxon>Actinomycetota</taxon>
        <taxon>Actinomycetes</taxon>
        <taxon>Kitasatosporales</taxon>
        <taxon>Streptomycetaceae</taxon>
        <taxon>Streptomyces</taxon>
    </lineage>
</organism>
<comment type="caution">
    <text evidence="7">The sequence shown here is derived from an EMBL/GenBank/DDBJ whole genome shotgun (WGS) entry which is preliminary data.</text>
</comment>
<dbReference type="Gene3D" id="3.10.105.10">
    <property type="entry name" value="Dipeptide-binding Protein, Domain 3"/>
    <property type="match status" value="1"/>
</dbReference>
<protein>
    <submittedName>
        <fullName evidence="7">ABC transporter substrate-binding protein</fullName>
    </submittedName>
</protein>
<dbReference type="Gene3D" id="3.40.190.10">
    <property type="entry name" value="Periplasmic binding protein-like II"/>
    <property type="match status" value="1"/>
</dbReference>
<dbReference type="RefSeq" id="WP_255921558.1">
    <property type="nucleotide sequence ID" value="NZ_JANFNG010000015.1"/>
</dbReference>
<evidence type="ECO:0000256" key="4">
    <source>
        <dbReference type="ARBA" id="ARBA00022729"/>
    </source>
</evidence>
<evidence type="ECO:0000256" key="3">
    <source>
        <dbReference type="ARBA" id="ARBA00022448"/>
    </source>
</evidence>
<dbReference type="PANTHER" id="PTHR30290">
    <property type="entry name" value="PERIPLASMIC BINDING COMPONENT OF ABC TRANSPORTER"/>
    <property type="match status" value="1"/>
</dbReference>
<dbReference type="PANTHER" id="PTHR30290:SF10">
    <property type="entry name" value="PERIPLASMIC OLIGOPEPTIDE-BINDING PROTEIN-RELATED"/>
    <property type="match status" value="1"/>
</dbReference>
<keyword evidence="8" id="KW-1185">Reference proteome</keyword>
<evidence type="ECO:0000256" key="5">
    <source>
        <dbReference type="SAM" id="SignalP"/>
    </source>
</evidence>
<dbReference type="Gene3D" id="3.90.76.10">
    <property type="entry name" value="Dipeptide-binding Protein, Domain 1"/>
    <property type="match status" value="1"/>
</dbReference>
<evidence type="ECO:0000259" key="6">
    <source>
        <dbReference type="Pfam" id="PF00496"/>
    </source>
</evidence>
<dbReference type="PROSITE" id="PS51257">
    <property type="entry name" value="PROKAR_LIPOPROTEIN"/>
    <property type="match status" value="1"/>
</dbReference>
<accession>A0ABT1Q010</accession>
<name>A0ABT1Q010_9ACTN</name>
<dbReference type="InterPro" id="IPR039424">
    <property type="entry name" value="SBP_5"/>
</dbReference>
<evidence type="ECO:0000256" key="2">
    <source>
        <dbReference type="ARBA" id="ARBA00005695"/>
    </source>
</evidence>
<proteinExistence type="inferred from homology"/>
<evidence type="ECO:0000313" key="7">
    <source>
        <dbReference type="EMBL" id="MCQ4082645.1"/>
    </source>
</evidence>
<keyword evidence="4 5" id="KW-0732">Signal</keyword>
<feature type="chain" id="PRO_5045720564" evidence="5">
    <location>
        <begin position="21"/>
        <end position="536"/>
    </location>
</feature>
<sequence>MNRKLLVLPAMVGLIAPALAGCGGSNGGSGGSGNAIVVGTTDQIQTSPGDGAPLDPAAAYTIDEWDVLRNTFQTLLSMPPTGTDPVPDAASSCSFTDAAGQNYRCTMRSGLEFSNGDPLTATDVKFSIDRSLHIQDPNGPSSLLDNIASVQTPDDSTVVFHLKTPDATFPLKLATPAAAIVDSKVYSADKVRDGYQITGSGPYTLDSLTPGDKAVFSKNPHYKGAYTLNNSKIELRFFKSSEAMQSALQAGTIDVMNRTMTPAQIAALQTSTAKSQSQNIQLTQAPGTEIRYLVFNTNDPSVKNVAVRKAVAQLVDREALVRDVYARTAQPLYSMVPQGITGHTNSFFNLYGDPNPAAARSTLQKAGISTPVPLTLSYTTDHYGSVTAQEFAELKQQLEASGLFTVTLQGVPWQQFRPDEQKGKYAVYGMGWFPDFPDPDNYIAPFFGKNNFLGSPYNNSDIENNLIPRTRQQAERSSTVGSFQQAQDEIAQDVPFLPLWQGQQYLAARSDITGTEWALNASSELQYWELGRGVTS</sequence>
<feature type="domain" description="Solute-binding protein family 5" evidence="6">
    <location>
        <begin position="85"/>
        <end position="451"/>
    </location>
</feature>
<dbReference type="InterPro" id="IPR030678">
    <property type="entry name" value="Peptide/Ni-bd"/>
</dbReference>
<dbReference type="Pfam" id="PF00496">
    <property type="entry name" value="SBP_bac_5"/>
    <property type="match status" value="1"/>
</dbReference>
<feature type="signal peptide" evidence="5">
    <location>
        <begin position="1"/>
        <end position="20"/>
    </location>
</feature>
<gene>
    <name evidence="7" type="ORF">NGB36_19050</name>
</gene>
<dbReference type="Proteomes" id="UP001057702">
    <property type="component" value="Unassembled WGS sequence"/>
</dbReference>
<comment type="subcellular location">
    <subcellularLocation>
        <location evidence="1">Cell envelope</location>
    </subcellularLocation>
</comment>
<evidence type="ECO:0000256" key="1">
    <source>
        <dbReference type="ARBA" id="ARBA00004196"/>
    </source>
</evidence>
<keyword evidence="3" id="KW-0813">Transport</keyword>
<comment type="similarity">
    <text evidence="2">Belongs to the bacterial solute-binding protein 5 family.</text>
</comment>
<dbReference type="PIRSF" id="PIRSF002741">
    <property type="entry name" value="MppA"/>
    <property type="match status" value="1"/>
</dbReference>
<dbReference type="SUPFAM" id="SSF53850">
    <property type="entry name" value="Periplasmic binding protein-like II"/>
    <property type="match status" value="1"/>
</dbReference>
<dbReference type="InterPro" id="IPR000914">
    <property type="entry name" value="SBP_5_dom"/>
</dbReference>